<dbReference type="EMBL" id="JARQZJ010000030">
    <property type="protein sequence ID" value="KAK9873700.1"/>
    <property type="molecule type" value="Genomic_DNA"/>
</dbReference>
<comment type="caution">
    <text evidence="1">The sequence shown here is derived from an EMBL/GenBank/DDBJ whole genome shotgun (WGS) entry which is preliminary data.</text>
</comment>
<proteinExistence type="predicted"/>
<sequence>MTQHNTVIYADDTNVNTSSKNLQELVKNMKVILNTLERSCSGNLLFLNLNETQCAVFQTEQSKCKICTKNIQIENKIFEPTKTVKFSGLSSVTPLKWKVYEETLNKELNSVIYTFNVMKHHVKEDIMRISS</sequence>
<organism evidence="1 2">
    <name type="scientific">Henosepilachna vigintioctopunctata</name>
    <dbReference type="NCBI Taxonomy" id="420089"/>
    <lineage>
        <taxon>Eukaryota</taxon>
        <taxon>Metazoa</taxon>
        <taxon>Ecdysozoa</taxon>
        <taxon>Arthropoda</taxon>
        <taxon>Hexapoda</taxon>
        <taxon>Insecta</taxon>
        <taxon>Pterygota</taxon>
        <taxon>Neoptera</taxon>
        <taxon>Endopterygota</taxon>
        <taxon>Coleoptera</taxon>
        <taxon>Polyphaga</taxon>
        <taxon>Cucujiformia</taxon>
        <taxon>Coccinelloidea</taxon>
        <taxon>Coccinellidae</taxon>
        <taxon>Epilachninae</taxon>
        <taxon>Epilachnini</taxon>
        <taxon>Henosepilachna</taxon>
    </lineage>
</organism>
<reference evidence="1 2" key="1">
    <citation type="submission" date="2023-03" db="EMBL/GenBank/DDBJ databases">
        <title>Genome insight into feeding habits of ladybird beetles.</title>
        <authorList>
            <person name="Li H.-S."/>
            <person name="Huang Y.-H."/>
            <person name="Pang H."/>
        </authorList>
    </citation>
    <scope>NUCLEOTIDE SEQUENCE [LARGE SCALE GENOMIC DNA]</scope>
    <source>
        <strain evidence="1">SYSU_2023b</strain>
        <tissue evidence="1">Whole body</tissue>
    </source>
</reference>
<evidence type="ECO:0000313" key="1">
    <source>
        <dbReference type="EMBL" id="KAK9873700.1"/>
    </source>
</evidence>
<accession>A0AAW1TTR4</accession>
<dbReference type="AlphaFoldDB" id="A0AAW1TTR4"/>
<dbReference type="Proteomes" id="UP001431783">
    <property type="component" value="Unassembled WGS sequence"/>
</dbReference>
<gene>
    <name evidence="1" type="ORF">WA026_023861</name>
</gene>
<evidence type="ECO:0008006" key="3">
    <source>
        <dbReference type="Google" id="ProtNLM"/>
    </source>
</evidence>
<name>A0AAW1TTR4_9CUCU</name>
<keyword evidence="2" id="KW-1185">Reference proteome</keyword>
<protein>
    <recommendedName>
        <fullName evidence="3">Reverse transcriptase domain-containing protein</fullName>
    </recommendedName>
</protein>
<evidence type="ECO:0000313" key="2">
    <source>
        <dbReference type="Proteomes" id="UP001431783"/>
    </source>
</evidence>